<dbReference type="InterPro" id="IPR007712">
    <property type="entry name" value="RelE/ParE_toxin"/>
</dbReference>
<dbReference type="EMBL" id="QQAV01000003">
    <property type="protein sequence ID" value="RDI26153.1"/>
    <property type="molecule type" value="Genomic_DNA"/>
</dbReference>
<name>A0A370FII1_9BURK</name>
<dbReference type="AlphaFoldDB" id="A0A370FII1"/>
<proteinExistence type="predicted"/>
<dbReference type="InterPro" id="IPR035093">
    <property type="entry name" value="RelE/ParE_toxin_dom_sf"/>
</dbReference>
<sequence length="133" mass="14843">MAEALHRVELTASFLERLDAIETFLTEADAAFAFDDLLAGLRATVIPNLARFPRIGRRYLDNPPQSAEALAQLAALPAGTASALREYLHGDYLMLYTVLDASATVYLLSIRHHRQLSFDFARLWPGANAQERR</sequence>
<gene>
    <name evidence="2" type="ORF">DFR41_103310</name>
</gene>
<accession>A0A370FII1</accession>
<comment type="caution">
    <text evidence="2">The sequence shown here is derived from an EMBL/GenBank/DDBJ whole genome shotgun (WGS) entry which is preliminary data.</text>
</comment>
<protein>
    <submittedName>
        <fullName evidence="2">ParE-like toxin of type II ParDE toxin-antitoxin system</fullName>
    </submittedName>
</protein>
<keyword evidence="3" id="KW-1185">Reference proteome</keyword>
<dbReference type="Pfam" id="PF05016">
    <property type="entry name" value="ParE_toxin"/>
    <property type="match status" value="1"/>
</dbReference>
<dbReference type="Proteomes" id="UP000255265">
    <property type="component" value="Unassembled WGS sequence"/>
</dbReference>
<reference evidence="2 3" key="1">
    <citation type="submission" date="2018-07" db="EMBL/GenBank/DDBJ databases">
        <title>Genomic Encyclopedia of Type Strains, Phase IV (KMG-IV): sequencing the most valuable type-strain genomes for metagenomic binning, comparative biology and taxonomic classification.</title>
        <authorList>
            <person name="Goeker M."/>
        </authorList>
    </citation>
    <scope>NUCLEOTIDE SEQUENCE [LARGE SCALE GENOMIC DNA]</scope>
    <source>
        <strain evidence="2 3">DSM 21352</strain>
    </source>
</reference>
<dbReference type="Gene3D" id="3.30.2310.20">
    <property type="entry name" value="RelE-like"/>
    <property type="match status" value="1"/>
</dbReference>
<dbReference type="STRING" id="433924.NS331_01455"/>
<dbReference type="RefSeq" id="WP_114802724.1">
    <property type="nucleotide sequence ID" value="NZ_QQAV01000003.1"/>
</dbReference>
<keyword evidence="1" id="KW-1277">Toxin-antitoxin system</keyword>
<evidence type="ECO:0000256" key="1">
    <source>
        <dbReference type="ARBA" id="ARBA00022649"/>
    </source>
</evidence>
<evidence type="ECO:0000313" key="2">
    <source>
        <dbReference type="EMBL" id="RDI26153.1"/>
    </source>
</evidence>
<evidence type="ECO:0000313" key="3">
    <source>
        <dbReference type="Proteomes" id="UP000255265"/>
    </source>
</evidence>
<organism evidence="2 3">
    <name type="scientific">Pseudacidovorax intermedius</name>
    <dbReference type="NCBI Taxonomy" id="433924"/>
    <lineage>
        <taxon>Bacteria</taxon>
        <taxon>Pseudomonadati</taxon>
        <taxon>Pseudomonadota</taxon>
        <taxon>Betaproteobacteria</taxon>
        <taxon>Burkholderiales</taxon>
        <taxon>Comamonadaceae</taxon>
        <taxon>Pseudacidovorax</taxon>
    </lineage>
</organism>
<dbReference type="OrthoDB" id="5405593at2"/>